<dbReference type="PROSITE" id="PS00716">
    <property type="entry name" value="SIGMA70_2"/>
    <property type="match status" value="1"/>
</dbReference>
<feature type="domain" description="RNA polymerase sigma-70" evidence="7">
    <location>
        <begin position="68"/>
        <end position="81"/>
    </location>
</feature>
<dbReference type="Proteomes" id="UP000189674">
    <property type="component" value="Chromosome"/>
</dbReference>
<dbReference type="KEGG" id="alus:STSP2_00847"/>
<evidence type="ECO:0000256" key="1">
    <source>
        <dbReference type="ARBA" id="ARBA00007788"/>
    </source>
</evidence>
<organism evidence="9 10">
    <name type="scientific">Anaerohalosphaera lusitana</name>
    <dbReference type="NCBI Taxonomy" id="1936003"/>
    <lineage>
        <taxon>Bacteria</taxon>
        <taxon>Pseudomonadati</taxon>
        <taxon>Planctomycetota</taxon>
        <taxon>Phycisphaerae</taxon>
        <taxon>Sedimentisphaerales</taxon>
        <taxon>Anaerohalosphaeraceae</taxon>
        <taxon>Anaerohalosphaera</taxon>
    </lineage>
</organism>
<accession>A0A1U9NIE1</accession>
<keyword evidence="10" id="KW-1185">Reference proteome</keyword>
<dbReference type="SUPFAM" id="SSF88946">
    <property type="entry name" value="Sigma2 domain of RNA polymerase sigma factors"/>
    <property type="match status" value="1"/>
</dbReference>
<dbReference type="EMBL" id="CP019791">
    <property type="protein sequence ID" value="AQT67699.1"/>
    <property type="molecule type" value="Genomic_DNA"/>
</dbReference>
<evidence type="ECO:0000313" key="10">
    <source>
        <dbReference type="Proteomes" id="UP000189674"/>
    </source>
</evidence>
<keyword evidence="5 6" id="KW-0804">Transcription</keyword>
<feature type="domain" description="RNA polymerase sigma-70" evidence="8">
    <location>
        <begin position="238"/>
        <end position="264"/>
    </location>
</feature>
<dbReference type="InterPro" id="IPR000943">
    <property type="entry name" value="RNA_pol_sigma70"/>
</dbReference>
<evidence type="ECO:0000259" key="7">
    <source>
        <dbReference type="PROSITE" id="PS00715"/>
    </source>
</evidence>
<dbReference type="Pfam" id="PF04542">
    <property type="entry name" value="Sigma70_r2"/>
    <property type="match status" value="1"/>
</dbReference>
<evidence type="ECO:0000259" key="8">
    <source>
        <dbReference type="PROSITE" id="PS00716"/>
    </source>
</evidence>
<dbReference type="GO" id="GO:0003677">
    <property type="term" value="F:DNA binding"/>
    <property type="evidence" value="ECO:0007669"/>
    <property type="project" value="UniProtKB-KW"/>
</dbReference>
<evidence type="ECO:0000256" key="3">
    <source>
        <dbReference type="ARBA" id="ARBA00023082"/>
    </source>
</evidence>
<keyword evidence="2 6" id="KW-0805">Transcription regulation</keyword>
<dbReference type="Pfam" id="PF04545">
    <property type="entry name" value="Sigma70_r4"/>
    <property type="match status" value="1"/>
</dbReference>
<dbReference type="Gene3D" id="1.10.601.10">
    <property type="entry name" value="RNA Polymerase Primary Sigma Factor"/>
    <property type="match status" value="1"/>
</dbReference>
<name>A0A1U9NIE1_9BACT</name>
<dbReference type="InterPro" id="IPR014284">
    <property type="entry name" value="RNA_pol_sigma-70_dom"/>
</dbReference>
<dbReference type="CDD" id="cd06171">
    <property type="entry name" value="Sigma70_r4"/>
    <property type="match status" value="1"/>
</dbReference>
<dbReference type="STRING" id="1936003.STSP2_00847"/>
<keyword evidence="3 6" id="KW-0731">Sigma factor</keyword>
<dbReference type="AlphaFoldDB" id="A0A1U9NIE1"/>
<dbReference type="PANTHER" id="PTHR30603">
    <property type="entry name" value="RNA POLYMERASE SIGMA FACTOR RPO"/>
    <property type="match status" value="1"/>
</dbReference>
<dbReference type="GO" id="GO:0016987">
    <property type="term" value="F:sigma factor activity"/>
    <property type="evidence" value="ECO:0007669"/>
    <property type="project" value="UniProtKB-KW"/>
</dbReference>
<evidence type="ECO:0000313" key="9">
    <source>
        <dbReference type="EMBL" id="AQT67699.1"/>
    </source>
</evidence>
<dbReference type="PROSITE" id="PS00715">
    <property type="entry name" value="SIGMA70_1"/>
    <property type="match status" value="1"/>
</dbReference>
<dbReference type="InterPro" id="IPR007624">
    <property type="entry name" value="RNA_pol_sigma70_r3"/>
</dbReference>
<dbReference type="Gene3D" id="1.10.10.10">
    <property type="entry name" value="Winged helix-like DNA-binding domain superfamily/Winged helix DNA-binding domain"/>
    <property type="match status" value="2"/>
</dbReference>
<keyword evidence="4 6" id="KW-0238">DNA-binding</keyword>
<evidence type="ECO:0000256" key="4">
    <source>
        <dbReference type="ARBA" id="ARBA00023125"/>
    </source>
</evidence>
<dbReference type="InterPro" id="IPR013325">
    <property type="entry name" value="RNA_pol_sigma_r2"/>
</dbReference>
<comment type="similarity">
    <text evidence="1 6">Belongs to the sigma-70 factor family.</text>
</comment>
<dbReference type="RefSeq" id="WP_146660095.1">
    <property type="nucleotide sequence ID" value="NZ_CP019791.1"/>
</dbReference>
<dbReference type="PRINTS" id="PR00046">
    <property type="entry name" value="SIGMA70FCT"/>
</dbReference>
<dbReference type="InterPro" id="IPR007630">
    <property type="entry name" value="RNA_pol_sigma70_r4"/>
</dbReference>
<reference evidence="10" key="1">
    <citation type="submission" date="2017-02" db="EMBL/GenBank/DDBJ databases">
        <title>Comparative genomics and description of representatives of a novel lineage of planctomycetes thriving in anoxic sediments.</title>
        <authorList>
            <person name="Spring S."/>
            <person name="Bunk B."/>
            <person name="Sproer C."/>
        </authorList>
    </citation>
    <scope>NUCLEOTIDE SEQUENCE [LARGE SCALE GENOMIC DNA]</scope>
    <source>
        <strain evidence="10">ST-NAGAB-D1</strain>
    </source>
</reference>
<comment type="function">
    <text evidence="6">Sigma factors are initiation factors that promote the attachment of RNA polymerase to specific initiation sites and are then released.</text>
</comment>
<dbReference type="InterPro" id="IPR009042">
    <property type="entry name" value="RNA_pol_sigma70_r1_2"/>
</dbReference>
<dbReference type="GO" id="GO:0006352">
    <property type="term" value="P:DNA-templated transcription initiation"/>
    <property type="evidence" value="ECO:0007669"/>
    <property type="project" value="InterPro"/>
</dbReference>
<gene>
    <name evidence="9" type="primary">rpoD_2</name>
    <name evidence="9" type="ORF">STSP2_00847</name>
</gene>
<evidence type="ECO:0000256" key="5">
    <source>
        <dbReference type="ARBA" id="ARBA00023163"/>
    </source>
</evidence>
<dbReference type="Pfam" id="PF00140">
    <property type="entry name" value="Sigma70_r1_2"/>
    <property type="match status" value="1"/>
</dbReference>
<dbReference type="InterPro" id="IPR013324">
    <property type="entry name" value="RNA_pol_sigma_r3/r4-like"/>
</dbReference>
<dbReference type="SUPFAM" id="SSF88659">
    <property type="entry name" value="Sigma3 and sigma4 domains of RNA polymerase sigma factors"/>
    <property type="match status" value="2"/>
</dbReference>
<proteinExistence type="inferred from homology"/>
<dbReference type="InterPro" id="IPR007627">
    <property type="entry name" value="RNA_pol_sigma70_r2"/>
</dbReference>
<dbReference type="Pfam" id="PF04539">
    <property type="entry name" value="Sigma70_r3"/>
    <property type="match status" value="1"/>
</dbReference>
<dbReference type="InterPro" id="IPR050239">
    <property type="entry name" value="Sigma-70_RNA_pol_init_factors"/>
</dbReference>
<protein>
    <recommendedName>
        <fullName evidence="6">RNA polymerase sigma factor</fullName>
    </recommendedName>
</protein>
<evidence type="ECO:0000256" key="2">
    <source>
        <dbReference type="ARBA" id="ARBA00023015"/>
    </source>
</evidence>
<dbReference type="PANTHER" id="PTHR30603:SF60">
    <property type="entry name" value="RNA POLYMERASE SIGMA FACTOR RPOD"/>
    <property type="match status" value="1"/>
</dbReference>
<evidence type="ECO:0000256" key="6">
    <source>
        <dbReference type="RuleBase" id="RU362124"/>
    </source>
</evidence>
<dbReference type="InterPro" id="IPR036388">
    <property type="entry name" value="WH-like_DNA-bd_sf"/>
</dbReference>
<dbReference type="PIRSF" id="PIRSF000770">
    <property type="entry name" value="RNA_pol_sigma-SigE/K"/>
    <property type="match status" value="1"/>
</dbReference>
<dbReference type="OrthoDB" id="9780321at2"/>
<sequence>MAFDVTLKDYLKEIDESPLLTWEDEKELARRIHEEDDPLARERMVCSNLRLVVNIAKRFNGRGLTLGDLIEEGNIGLLRAVDSFDPEHGVRFSTYAAWWIKQGIKRSLLMNAQPIHIPTYMVELVNQYRQVSDKLKDELGRPASLKEMAEEMGLPQKKAKAVRDVVDMVDAGFQGDAASEENSGLDETLKDDKITVPDEILGSDEELAKAVDMLSEIDEREARILTLRFGIGGQEPLTLKEIGKVLGLTRERVRQIQASGLAKLNELMSQ</sequence>
<dbReference type="NCBIfam" id="TIGR02937">
    <property type="entry name" value="sigma70-ECF"/>
    <property type="match status" value="1"/>
</dbReference>